<dbReference type="InterPro" id="IPR043146">
    <property type="entry name" value="Penicillin_amidase_N_B-knob"/>
</dbReference>
<dbReference type="PANTHER" id="PTHR34218:SF4">
    <property type="entry name" value="ACYL-HOMOSERINE LACTONE ACYLASE QUIP"/>
    <property type="match status" value="1"/>
</dbReference>
<dbReference type="InterPro" id="IPR023343">
    <property type="entry name" value="Penicillin_amidase_dom1"/>
</dbReference>
<dbReference type="Gene3D" id="3.60.20.10">
    <property type="entry name" value="Glutamine Phosphoribosylpyrophosphate, subunit 1, domain 1"/>
    <property type="match status" value="1"/>
</dbReference>
<proteinExistence type="inferred from homology"/>
<dbReference type="InterPro" id="IPR002692">
    <property type="entry name" value="S45"/>
</dbReference>
<keyword evidence="2" id="KW-0378">Hydrolase</keyword>
<evidence type="ECO:0000256" key="1">
    <source>
        <dbReference type="ARBA" id="ARBA00006586"/>
    </source>
</evidence>
<dbReference type="PIRSF" id="PIRSF001227">
    <property type="entry name" value="Pen_acylase"/>
    <property type="match status" value="1"/>
</dbReference>
<reference evidence="5" key="1">
    <citation type="journal article" date="2019" name="Int. J. Syst. Evol. Microbiol.">
        <title>The Global Catalogue of Microorganisms (GCM) 10K type strain sequencing project: providing services to taxonomists for standard genome sequencing and annotation.</title>
        <authorList>
            <consortium name="The Broad Institute Genomics Platform"/>
            <consortium name="The Broad Institute Genome Sequencing Center for Infectious Disease"/>
            <person name="Wu L."/>
            <person name="Ma J."/>
        </authorList>
    </citation>
    <scope>NUCLEOTIDE SEQUENCE [LARGE SCALE GENOMIC DNA]</scope>
    <source>
        <strain evidence="5">CGMCC 1.15342</strain>
    </source>
</reference>
<dbReference type="CDD" id="cd03747">
    <property type="entry name" value="Ntn_PGA_like"/>
    <property type="match status" value="1"/>
</dbReference>
<evidence type="ECO:0000256" key="2">
    <source>
        <dbReference type="ARBA" id="ARBA00022801"/>
    </source>
</evidence>
<dbReference type="SUPFAM" id="SSF56235">
    <property type="entry name" value="N-terminal nucleophile aminohydrolases (Ntn hydrolases)"/>
    <property type="match status" value="1"/>
</dbReference>
<evidence type="ECO:0000313" key="5">
    <source>
        <dbReference type="Proteomes" id="UP000597338"/>
    </source>
</evidence>
<dbReference type="RefSeq" id="WP_188750428.1">
    <property type="nucleotide sequence ID" value="NZ_BMIK01000006.1"/>
</dbReference>
<dbReference type="InterPro" id="IPR043147">
    <property type="entry name" value="Penicillin_amidase_A-knob"/>
</dbReference>
<dbReference type="Pfam" id="PF01804">
    <property type="entry name" value="Penicil_amidase"/>
    <property type="match status" value="1"/>
</dbReference>
<protein>
    <submittedName>
        <fullName evidence="4">Beta-lactam antibiotic acylase</fullName>
    </submittedName>
</protein>
<dbReference type="Proteomes" id="UP000597338">
    <property type="component" value="Unassembled WGS sequence"/>
</dbReference>
<dbReference type="Gene3D" id="2.30.120.10">
    <property type="match status" value="1"/>
</dbReference>
<dbReference type="InterPro" id="IPR014395">
    <property type="entry name" value="Pen/GL7ACA/AHL_acylase"/>
</dbReference>
<organism evidence="4 5">
    <name type="scientific">Parapedobacter defluvii</name>
    <dbReference type="NCBI Taxonomy" id="2045106"/>
    <lineage>
        <taxon>Bacteria</taxon>
        <taxon>Pseudomonadati</taxon>
        <taxon>Bacteroidota</taxon>
        <taxon>Sphingobacteriia</taxon>
        <taxon>Sphingobacteriales</taxon>
        <taxon>Sphingobacteriaceae</taxon>
        <taxon>Parapedobacter</taxon>
    </lineage>
</organism>
<accession>A0ABQ1LRU2</accession>
<name>A0ABQ1LRU2_9SPHI</name>
<dbReference type="PANTHER" id="PTHR34218">
    <property type="entry name" value="PEPTIDASE S45 PENICILLIN AMIDASE"/>
    <property type="match status" value="1"/>
</dbReference>
<dbReference type="EMBL" id="BMIK01000006">
    <property type="protein sequence ID" value="GGC28990.1"/>
    <property type="molecule type" value="Genomic_DNA"/>
</dbReference>
<dbReference type="InterPro" id="IPR029055">
    <property type="entry name" value="Ntn_hydrolases_N"/>
</dbReference>
<evidence type="ECO:0000256" key="3">
    <source>
        <dbReference type="ARBA" id="ARBA00023145"/>
    </source>
</evidence>
<comment type="caution">
    <text evidence="4">The sequence shown here is derived from an EMBL/GenBank/DDBJ whole genome shotgun (WGS) entry which is preliminary data.</text>
</comment>
<dbReference type="Gene3D" id="1.10.439.10">
    <property type="entry name" value="Penicillin Amidohydrolase, domain 1"/>
    <property type="match status" value="1"/>
</dbReference>
<dbReference type="Gene3D" id="1.10.1400.10">
    <property type="match status" value="1"/>
</dbReference>
<keyword evidence="5" id="KW-1185">Reference proteome</keyword>
<sequence>MRLIKHLWPLFFALLLIYTFNRSWGVIPPLGKLFNPFVGFLQNAERNPDTGNGEVALEGLHGKVTVWYDDNAVPHIFAQNDDDLYFAQGYVIAKDRLWQMEFYTRVAAGRLTEVVGPGALEYDRYNRRIGMARTAAAIADRLKNDTVANRILEAYAAGVNAYIRQLSDKDLPVEYKLLNYKPEPWSSYKSILMLMNMRHTLNGGSNDSRITNVLAKYGPDVVAGLFPDYPAIESPIVPQGTPWAFSPVAIPAVPDTVTAPPDTGLFAFAVPEPHPEVGSNNWAVSGSKSATGLPILANDPHLQLTLPSIWYQMQLSSPNVNVYGVALPGTPAIIIGFNKDIAWGVTNTGSDVMDFYRVRFRDSTLNAYWHDGAWKPTIRYTESYRMKDGSQVLDTLFYTHQGPIVYHKKQSTNYAPNIPVGYAMRWVANETDGADVLTFYYLNRATNYEDYRKALTYFTAPAQNFVFSSNGGDIAIVSNGKLPLKWREQGKFLLDGTLAAHDWQGWIPREQNPGVKNPPRGFVSSANQFPADTTYPYYLDWRFAHSSRAIRINERLDAMVRATADSLRMLQNDNFNVDARRILPRLLVSLALDDSIRHSAEYDALERWNYRNDADAVGATIFESWLGDLLRGVWGDEFPASERLLYPSLDRTFELINHEPGAKWFDRVDTPDTVENIDDIICSSFKTAMAELRERFGEISARNWAWSNVKQTRIMHLVPNFTSFGRTNVMNGGGSGVVNATSGKHGPSWRMVVQLDTDWPVAYGLYPGGQSGNPGSKYYDNMIDRWAAGQLDTLLFMKHADEQSGRLLRRILLTPKDR</sequence>
<gene>
    <name evidence="4" type="ORF">GCM10011386_21260</name>
</gene>
<evidence type="ECO:0000313" key="4">
    <source>
        <dbReference type="EMBL" id="GGC28990.1"/>
    </source>
</evidence>
<comment type="similarity">
    <text evidence="1">Belongs to the peptidase S45 family.</text>
</comment>
<keyword evidence="3" id="KW-0865">Zymogen</keyword>